<organism evidence="3 4">
    <name type="scientific">Candidatus Nealsonbacteria bacterium RIFCSPHIGHO2_01_FULL_38_55</name>
    <dbReference type="NCBI Taxonomy" id="1801664"/>
    <lineage>
        <taxon>Bacteria</taxon>
        <taxon>Candidatus Nealsoniibacteriota</taxon>
    </lineage>
</organism>
<evidence type="ECO:0000313" key="3">
    <source>
        <dbReference type="EMBL" id="OGZ19231.1"/>
    </source>
</evidence>
<proteinExistence type="predicted"/>
<evidence type="ECO:0000256" key="1">
    <source>
        <dbReference type="SAM" id="Phobius"/>
    </source>
</evidence>
<sequence>MTEKELIAKIQRLKQIKPDQEWVILAKNTILKGFGSGLGVKEVGGGREVGLSFGDFVKGLWKGESFIFQHKLAFSGTFVLLIFAGLFGLAHISLPGDILFPLKKVTERGESVFVPQNGEVKYNIELVNRRLDELTKIARNNTVKNLASAINELQASVSKAAESLTKPGSASKYAVKDIADSVKNIENKVEEVKSLGVEIGENKELDSALAQIIENQIKDLESQSLNENGQIAIGEIKADYETGDYSSALEKILLFPQLTVE</sequence>
<evidence type="ECO:0000313" key="4">
    <source>
        <dbReference type="Proteomes" id="UP000177360"/>
    </source>
</evidence>
<dbReference type="Pfam" id="PF18915">
    <property type="entry name" value="DUF5667"/>
    <property type="match status" value="1"/>
</dbReference>
<comment type="caution">
    <text evidence="3">The sequence shown here is derived from an EMBL/GenBank/DDBJ whole genome shotgun (WGS) entry which is preliminary data.</text>
</comment>
<keyword evidence="1" id="KW-0472">Membrane</keyword>
<dbReference type="InterPro" id="IPR043725">
    <property type="entry name" value="DUF5667"/>
</dbReference>
<gene>
    <name evidence="3" type="ORF">A2626_01345</name>
</gene>
<keyword evidence="1" id="KW-0812">Transmembrane</keyword>
<feature type="transmembrane region" description="Helical" evidence="1">
    <location>
        <begin position="72"/>
        <end position="94"/>
    </location>
</feature>
<keyword evidence="1" id="KW-1133">Transmembrane helix</keyword>
<protein>
    <recommendedName>
        <fullName evidence="2">DUF5667 domain-containing protein</fullName>
    </recommendedName>
</protein>
<feature type="domain" description="DUF5667" evidence="2">
    <location>
        <begin position="93"/>
        <end position="192"/>
    </location>
</feature>
<dbReference type="Proteomes" id="UP000177360">
    <property type="component" value="Unassembled WGS sequence"/>
</dbReference>
<evidence type="ECO:0000259" key="2">
    <source>
        <dbReference type="Pfam" id="PF18915"/>
    </source>
</evidence>
<reference evidence="3 4" key="1">
    <citation type="journal article" date="2016" name="Nat. Commun.">
        <title>Thousands of microbial genomes shed light on interconnected biogeochemical processes in an aquifer system.</title>
        <authorList>
            <person name="Anantharaman K."/>
            <person name="Brown C.T."/>
            <person name="Hug L.A."/>
            <person name="Sharon I."/>
            <person name="Castelle C.J."/>
            <person name="Probst A.J."/>
            <person name="Thomas B.C."/>
            <person name="Singh A."/>
            <person name="Wilkins M.J."/>
            <person name="Karaoz U."/>
            <person name="Brodie E.L."/>
            <person name="Williams K.H."/>
            <person name="Hubbard S.S."/>
            <person name="Banfield J.F."/>
        </authorList>
    </citation>
    <scope>NUCLEOTIDE SEQUENCE [LARGE SCALE GENOMIC DNA]</scope>
</reference>
<dbReference type="EMBL" id="MHLZ01000040">
    <property type="protein sequence ID" value="OGZ19231.1"/>
    <property type="molecule type" value="Genomic_DNA"/>
</dbReference>
<name>A0A1G2E1V4_9BACT</name>
<accession>A0A1G2E1V4</accession>
<dbReference type="AlphaFoldDB" id="A0A1G2E1V4"/>